<accession>A0A2P4UKF4</accession>
<dbReference type="PROSITE" id="PS00211">
    <property type="entry name" value="ABC_TRANSPORTER_1"/>
    <property type="match status" value="1"/>
</dbReference>
<keyword evidence="5" id="KW-0449">Lipoprotein</keyword>
<reference evidence="5 6" key="1">
    <citation type="journal article" date="2017" name="Chemistry">
        <title>Isolation, Biosynthesis and Chemical Modifications of Rubterolones A-F: Rare Tropolone Alkaloids from Actinomadura sp. 5-2.</title>
        <authorList>
            <person name="Guo H."/>
            <person name="Benndorf R."/>
            <person name="Leichnitz D."/>
            <person name="Klassen J.L."/>
            <person name="Vollmers J."/>
            <person name="Gorls H."/>
            <person name="Steinacker M."/>
            <person name="Weigel C."/>
            <person name="Dahse H.M."/>
            <person name="Kaster A.K."/>
            <person name="de Beer Z.W."/>
            <person name="Poulsen M."/>
            <person name="Beemelmanns C."/>
        </authorList>
    </citation>
    <scope>NUCLEOTIDE SEQUENCE [LARGE SCALE GENOMIC DNA]</scope>
    <source>
        <strain evidence="5 6">5-2</strain>
    </source>
</reference>
<dbReference type="SMART" id="SM00382">
    <property type="entry name" value="AAA"/>
    <property type="match status" value="1"/>
</dbReference>
<keyword evidence="3 5" id="KW-0067">ATP-binding</keyword>
<dbReference type="GO" id="GO:0005524">
    <property type="term" value="F:ATP binding"/>
    <property type="evidence" value="ECO:0007669"/>
    <property type="project" value="UniProtKB-KW"/>
</dbReference>
<name>A0A2P4UKF4_9ACTN</name>
<dbReference type="InterPro" id="IPR017911">
    <property type="entry name" value="MacB-like_ATP-bd"/>
</dbReference>
<protein>
    <submittedName>
        <fullName evidence="5">Lipoprotein-releasing system ATP-binding protein LolD</fullName>
        <ecNumber evidence="5">3.6.3.-</ecNumber>
    </submittedName>
</protein>
<dbReference type="SUPFAM" id="SSF52540">
    <property type="entry name" value="P-loop containing nucleoside triphosphate hydrolases"/>
    <property type="match status" value="1"/>
</dbReference>
<gene>
    <name evidence="5" type="primary">lolD_3</name>
    <name evidence="5" type="ORF">BTM25_41270</name>
</gene>
<dbReference type="GO" id="GO:0098796">
    <property type="term" value="C:membrane protein complex"/>
    <property type="evidence" value="ECO:0007669"/>
    <property type="project" value="UniProtKB-ARBA"/>
</dbReference>
<dbReference type="InterPro" id="IPR003439">
    <property type="entry name" value="ABC_transporter-like_ATP-bd"/>
</dbReference>
<feature type="domain" description="ABC transporter" evidence="4">
    <location>
        <begin position="6"/>
        <end position="229"/>
    </location>
</feature>
<evidence type="ECO:0000259" key="4">
    <source>
        <dbReference type="PROSITE" id="PS50893"/>
    </source>
</evidence>
<organism evidence="5 6">
    <name type="scientific">Actinomadura rubteroloni</name>
    <dbReference type="NCBI Taxonomy" id="1926885"/>
    <lineage>
        <taxon>Bacteria</taxon>
        <taxon>Bacillati</taxon>
        <taxon>Actinomycetota</taxon>
        <taxon>Actinomycetes</taxon>
        <taxon>Streptosporangiales</taxon>
        <taxon>Thermomonosporaceae</taxon>
        <taxon>Actinomadura</taxon>
    </lineage>
</organism>
<comment type="caution">
    <text evidence="5">The sequence shown here is derived from an EMBL/GenBank/DDBJ whole genome shotgun (WGS) entry which is preliminary data.</text>
</comment>
<keyword evidence="6" id="KW-1185">Reference proteome</keyword>
<dbReference type="PANTHER" id="PTHR24220">
    <property type="entry name" value="IMPORT ATP-BINDING PROTEIN"/>
    <property type="match status" value="1"/>
</dbReference>
<evidence type="ECO:0000313" key="5">
    <source>
        <dbReference type="EMBL" id="POM25479.1"/>
    </source>
</evidence>
<dbReference type="GO" id="GO:0022857">
    <property type="term" value="F:transmembrane transporter activity"/>
    <property type="evidence" value="ECO:0007669"/>
    <property type="project" value="UniProtKB-ARBA"/>
</dbReference>
<evidence type="ECO:0000256" key="2">
    <source>
        <dbReference type="ARBA" id="ARBA00022741"/>
    </source>
</evidence>
<dbReference type="Pfam" id="PF00005">
    <property type="entry name" value="ABC_tran"/>
    <property type="match status" value="1"/>
</dbReference>
<keyword evidence="5" id="KW-0378">Hydrolase</keyword>
<dbReference type="PROSITE" id="PS50893">
    <property type="entry name" value="ABC_TRANSPORTER_2"/>
    <property type="match status" value="1"/>
</dbReference>
<evidence type="ECO:0000256" key="1">
    <source>
        <dbReference type="ARBA" id="ARBA00022448"/>
    </source>
</evidence>
<dbReference type="FunFam" id="3.40.50.300:FF:000032">
    <property type="entry name" value="Export ABC transporter ATP-binding protein"/>
    <property type="match status" value="1"/>
</dbReference>
<dbReference type="GO" id="GO:0005886">
    <property type="term" value="C:plasma membrane"/>
    <property type="evidence" value="ECO:0007669"/>
    <property type="project" value="TreeGrafter"/>
</dbReference>
<dbReference type="CDD" id="cd03255">
    <property type="entry name" value="ABC_MJ0796_LolCDE_FtsE"/>
    <property type="match status" value="1"/>
</dbReference>
<dbReference type="InterPro" id="IPR017871">
    <property type="entry name" value="ABC_transporter-like_CS"/>
</dbReference>
<dbReference type="GO" id="GO:0016887">
    <property type="term" value="F:ATP hydrolysis activity"/>
    <property type="evidence" value="ECO:0007669"/>
    <property type="project" value="InterPro"/>
</dbReference>
<dbReference type="InterPro" id="IPR003593">
    <property type="entry name" value="AAA+_ATPase"/>
</dbReference>
<dbReference type="EC" id="3.6.3.-" evidence="5"/>
<sequence>MAGTELELHDVSMTYPGTVPVRALRPVSLRIVTGEMTAIIGRSGSGKSTLLNILGLLDRPTAGRYLVRDIDTTTLPESAITALRGRQFGFVFQSFHLLPDRSAAENTELSLLYQRIPRRERRRRAVAALKRVGLPHRIDAMPGTMSGGERQRVAIARALAQQPRVLLCDEPTGNLDRANADLVVEMLETLNAEGLTIIIVTHDPQVAHRMSRRLHIDDGVVTESVRGAR</sequence>
<keyword evidence="2" id="KW-0547">Nucleotide-binding</keyword>
<dbReference type="Gene3D" id="3.40.50.300">
    <property type="entry name" value="P-loop containing nucleotide triphosphate hydrolases"/>
    <property type="match status" value="1"/>
</dbReference>
<keyword evidence="1" id="KW-0813">Transport</keyword>
<dbReference type="Proteomes" id="UP000242367">
    <property type="component" value="Unassembled WGS sequence"/>
</dbReference>
<dbReference type="EMBL" id="MTBP01000002">
    <property type="protein sequence ID" value="POM25479.1"/>
    <property type="molecule type" value="Genomic_DNA"/>
</dbReference>
<evidence type="ECO:0000256" key="3">
    <source>
        <dbReference type="ARBA" id="ARBA00022840"/>
    </source>
</evidence>
<dbReference type="PANTHER" id="PTHR24220:SF683">
    <property type="entry name" value="ABC TRANSPORTER ATP-BINDING PROTEIN"/>
    <property type="match status" value="1"/>
</dbReference>
<dbReference type="AlphaFoldDB" id="A0A2P4UKF4"/>
<dbReference type="InterPro" id="IPR027417">
    <property type="entry name" value="P-loop_NTPase"/>
</dbReference>
<evidence type="ECO:0000313" key="6">
    <source>
        <dbReference type="Proteomes" id="UP000242367"/>
    </source>
</evidence>
<proteinExistence type="predicted"/>
<dbReference type="InterPro" id="IPR015854">
    <property type="entry name" value="ABC_transpr_LolD-like"/>
</dbReference>